<keyword evidence="1" id="KW-0805">Transcription regulation</keyword>
<evidence type="ECO:0000256" key="3">
    <source>
        <dbReference type="ARBA" id="ARBA00023163"/>
    </source>
</evidence>
<dbReference type="InterPro" id="IPR036271">
    <property type="entry name" value="Tet_transcr_reg_TetR-rel_C_sf"/>
</dbReference>
<dbReference type="Proteomes" id="UP000009881">
    <property type="component" value="Unassembled WGS sequence"/>
</dbReference>
<feature type="DNA-binding region" description="H-T-H motif" evidence="4">
    <location>
        <begin position="32"/>
        <end position="51"/>
    </location>
</feature>
<dbReference type="PANTHER" id="PTHR47506">
    <property type="entry name" value="TRANSCRIPTIONAL REGULATORY PROTEIN"/>
    <property type="match status" value="1"/>
</dbReference>
<sequence length="203" mass="21667">MAQRDRQKQETRARIVAVAARLLRERGAAGMSVGDVMAQAGLTHGGFYAHFRTKDDLVAAALAEATEHREAWLAPRAGETEAQWVTGIARRYLNRGHRAEPAAGCPFPAVLAELARGDGPMRPALRAELEATLGRMAENLDRPSSDAGATRALSPDDKARGLLALFVGGLMISRAMDEDDGAAMLAAARRFAIAASQDEDHPA</sequence>
<dbReference type="SUPFAM" id="SSF48498">
    <property type="entry name" value="Tetracyclin repressor-like, C-terminal domain"/>
    <property type="match status" value="1"/>
</dbReference>
<evidence type="ECO:0000313" key="7">
    <source>
        <dbReference type="Proteomes" id="UP000009881"/>
    </source>
</evidence>
<dbReference type="Gene3D" id="1.10.357.10">
    <property type="entry name" value="Tetracycline Repressor, domain 2"/>
    <property type="match status" value="1"/>
</dbReference>
<dbReference type="STRING" id="1238182.C882_1528"/>
<dbReference type="Pfam" id="PF00440">
    <property type="entry name" value="TetR_N"/>
    <property type="match status" value="1"/>
</dbReference>
<proteinExistence type="predicted"/>
<dbReference type="InterPro" id="IPR009057">
    <property type="entry name" value="Homeodomain-like_sf"/>
</dbReference>
<dbReference type="PANTHER" id="PTHR47506:SF7">
    <property type="entry name" value="TRANSCRIPTIONAL REGULATORY PROTEIN"/>
    <property type="match status" value="1"/>
</dbReference>
<dbReference type="SUPFAM" id="SSF46689">
    <property type="entry name" value="Homeodomain-like"/>
    <property type="match status" value="1"/>
</dbReference>
<dbReference type="InterPro" id="IPR001647">
    <property type="entry name" value="HTH_TetR"/>
</dbReference>
<dbReference type="AlphaFoldDB" id="K9HX14"/>
<dbReference type="PRINTS" id="PR00455">
    <property type="entry name" value="HTHTETR"/>
</dbReference>
<dbReference type="EMBL" id="ANHY01000002">
    <property type="protein sequence ID" value="EKV32691.1"/>
    <property type="molecule type" value="Genomic_DNA"/>
</dbReference>
<dbReference type="PROSITE" id="PS50977">
    <property type="entry name" value="HTH_TETR_2"/>
    <property type="match status" value="1"/>
</dbReference>
<evidence type="ECO:0000256" key="4">
    <source>
        <dbReference type="PROSITE-ProRule" id="PRU00335"/>
    </source>
</evidence>
<dbReference type="OrthoDB" id="9798857at2"/>
<name>K9HX14_9PROT</name>
<feature type="domain" description="HTH tetR-type" evidence="5">
    <location>
        <begin position="9"/>
        <end position="69"/>
    </location>
</feature>
<dbReference type="RefSeq" id="WP_009538518.1">
    <property type="nucleotide sequence ID" value="NZ_ANHY01000002.1"/>
</dbReference>
<dbReference type="PATRIC" id="fig|1238182.3.peg.66"/>
<reference evidence="6 7" key="1">
    <citation type="journal article" date="2013" name="Genome Announc.">
        <title>Draft Genome Sequence of an Alphaproteobacterium, Caenispirillum salinarum AK4(T), Isolated from a Solar Saltern.</title>
        <authorList>
            <person name="Khatri I."/>
            <person name="Singh A."/>
            <person name="Korpole S."/>
            <person name="Pinnaka A.K."/>
            <person name="Subramanian S."/>
        </authorList>
    </citation>
    <scope>NUCLEOTIDE SEQUENCE [LARGE SCALE GENOMIC DNA]</scope>
    <source>
        <strain evidence="6 7">AK4</strain>
    </source>
</reference>
<evidence type="ECO:0000313" key="6">
    <source>
        <dbReference type="EMBL" id="EKV32691.1"/>
    </source>
</evidence>
<dbReference type="Gene3D" id="1.10.10.60">
    <property type="entry name" value="Homeodomain-like"/>
    <property type="match status" value="1"/>
</dbReference>
<comment type="caution">
    <text evidence="6">The sequence shown here is derived from an EMBL/GenBank/DDBJ whole genome shotgun (WGS) entry which is preliminary data.</text>
</comment>
<accession>K9HX14</accession>
<evidence type="ECO:0000256" key="2">
    <source>
        <dbReference type="ARBA" id="ARBA00023125"/>
    </source>
</evidence>
<evidence type="ECO:0000259" key="5">
    <source>
        <dbReference type="PROSITE" id="PS50977"/>
    </source>
</evidence>
<gene>
    <name evidence="6" type="ORF">C882_1528</name>
</gene>
<dbReference type="Pfam" id="PF16925">
    <property type="entry name" value="TetR_C_13"/>
    <property type="match status" value="1"/>
</dbReference>
<keyword evidence="2 4" id="KW-0238">DNA-binding</keyword>
<dbReference type="eggNOG" id="COG1309">
    <property type="taxonomic scope" value="Bacteria"/>
</dbReference>
<evidence type="ECO:0000256" key="1">
    <source>
        <dbReference type="ARBA" id="ARBA00023015"/>
    </source>
</evidence>
<organism evidence="6 7">
    <name type="scientific">Caenispirillum salinarum AK4</name>
    <dbReference type="NCBI Taxonomy" id="1238182"/>
    <lineage>
        <taxon>Bacteria</taxon>
        <taxon>Pseudomonadati</taxon>
        <taxon>Pseudomonadota</taxon>
        <taxon>Alphaproteobacteria</taxon>
        <taxon>Rhodospirillales</taxon>
        <taxon>Novispirillaceae</taxon>
        <taxon>Caenispirillum</taxon>
    </lineage>
</organism>
<keyword evidence="7" id="KW-1185">Reference proteome</keyword>
<keyword evidence="3" id="KW-0804">Transcription</keyword>
<dbReference type="GO" id="GO:0003677">
    <property type="term" value="F:DNA binding"/>
    <property type="evidence" value="ECO:0007669"/>
    <property type="project" value="UniProtKB-UniRule"/>
</dbReference>
<protein>
    <submittedName>
        <fullName evidence="6">Transcriptional regulator, TetR family</fullName>
    </submittedName>
</protein>
<dbReference type="InterPro" id="IPR011075">
    <property type="entry name" value="TetR_C"/>
</dbReference>